<dbReference type="EMBL" id="JAULSN010000004">
    <property type="protein sequence ID" value="KAK3374429.1"/>
    <property type="molecule type" value="Genomic_DNA"/>
</dbReference>
<feature type="region of interest" description="Disordered" evidence="1">
    <location>
        <begin position="78"/>
        <end position="133"/>
    </location>
</feature>
<reference evidence="2" key="2">
    <citation type="submission" date="2023-06" db="EMBL/GenBank/DDBJ databases">
        <authorList>
            <consortium name="Lawrence Berkeley National Laboratory"/>
            <person name="Haridas S."/>
            <person name="Hensen N."/>
            <person name="Bonometti L."/>
            <person name="Westerberg I."/>
            <person name="Brannstrom I.O."/>
            <person name="Guillou S."/>
            <person name="Cros-Aarteil S."/>
            <person name="Calhoun S."/>
            <person name="Kuo A."/>
            <person name="Mondo S."/>
            <person name="Pangilinan J."/>
            <person name="Riley R."/>
            <person name="Labutti K."/>
            <person name="Andreopoulos B."/>
            <person name="Lipzen A."/>
            <person name="Chen C."/>
            <person name="Yanf M."/>
            <person name="Daum C."/>
            <person name="Ng V."/>
            <person name="Clum A."/>
            <person name="Steindorff A."/>
            <person name="Ohm R."/>
            <person name="Martin F."/>
            <person name="Silar P."/>
            <person name="Natvig D."/>
            <person name="Lalanne C."/>
            <person name="Gautier V."/>
            <person name="Ament-Velasquez S.L."/>
            <person name="Kruys A."/>
            <person name="Hutchinson M.I."/>
            <person name="Powell A.J."/>
            <person name="Barry K."/>
            <person name="Miller A.N."/>
            <person name="Grigoriev I.V."/>
            <person name="Debuchy R."/>
            <person name="Gladieux P."/>
            <person name="Thoren M.H."/>
            <person name="Johannesson H."/>
        </authorList>
    </citation>
    <scope>NUCLEOTIDE SEQUENCE</scope>
    <source>
        <strain evidence="2">CBS 958.72</strain>
    </source>
</reference>
<feature type="compositionally biased region" description="Low complexity" evidence="1">
    <location>
        <begin position="18"/>
        <end position="29"/>
    </location>
</feature>
<proteinExistence type="predicted"/>
<accession>A0AAE0N9I7</accession>
<evidence type="ECO:0000313" key="2">
    <source>
        <dbReference type="EMBL" id="KAK3374429.1"/>
    </source>
</evidence>
<dbReference type="Proteomes" id="UP001287356">
    <property type="component" value="Unassembled WGS sequence"/>
</dbReference>
<evidence type="ECO:0000313" key="3">
    <source>
        <dbReference type="Proteomes" id="UP001287356"/>
    </source>
</evidence>
<feature type="region of interest" description="Disordered" evidence="1">
    <location>
        <begin position="1"/>
        <end position="43"/>
    </location>
</feature>
<keyword evidence="3" id="KW-1185">Reference proteome</keyword>
<organism evidence="2 3">
    <name type="scientific">Lasiosphaeria ovina</name>
    <dbReference type="NCBI Taxonomy" id="92902"/>
    <lineage>
        <taxon>Eukaryota</taxon>
        <taxon>Fungi</taxon>
        <taxon>Dikarya</taxon>
        <taxon>Ascomycota</taxon>
        <taxon>Pezizomycotina</taxon>
        <taxon>Sordariomycetes</taxon>
        <taxon>Sordariomycetidae</taxon>
        <taxon>Sordariales</taxon>
        <taxon>Lasiosphaeriaceae</taxon>
        <taxon>Lasiosphaeria</taxon>
    </lineage>
</organism>
<feature type="compositionally biased region" description="Low complexity" evidence="1">
    <location>
        <begin position="84"/>
        <end position="93"/>
    </location>
</feature>
<evidence type="ECO:0000256" key="1">
    <source>
        <dbReference type="SAM" id="MobiDB-lite"/>
    </source>
</evidence>
<comment type="caution">
    <text evidence="2">The sequence shown here is derived from an EMBL/GenBank/DDBJ whole genome shotgun (WGS) entry which is preliminary data.</text>
</comment>
<reference evidence="2" key="1">
    <citation type="journal article" date="2023" name="Mol. Phylogenet. Evol.">
        <title>Genome-scale phylogeny and comparative genomics of the fungal order Sordariales.</title>
        <authorList>
            <person name="Hensen N."/>
            <person name="Bonometti L."/>
            <person name="Westerberg I."/>
            <person name="Brannstrom I.O."/>
            <person name="Guillou S."/>
            <person name="Cros-Aarteil S."/>
            <person name="Calhoun S."/>
            <person name="Haridas S."/>
            <person name="Kuo A."/>
            <person name="Mondo S."/>
            <person name="Pangilinan J."/>
            <person name="Riley R."/>
            <person name="LaButti K."/>
            <person name="Andreopoulos B."/>
            <person name="Lipzen A."/>
            <person name="Chen C."/>
            <person name="Yan M."/>
            <person name="Daum C."/>
            <person name="Ng V."/>
            <person name="Clum A."/>
            <person name="Steindorff A."/>
            <person name="Ohm R.A."/>
            <person name="Martin F."/>
            <person name="Silar P."/>
            <person name="Natvig D.O."/>
            <person name="Lalanne C."/>
            <person name="Gautier V."/>
            <person name="Ament-Velasquez S.L."/>
            <person name="Kruys A."/>
            <person name="Hutchinson M.I."/>
            <person name="Powell A.J."/>
            <person name="Barry K."/>
            <person name="Miller A.N."/>
            <person name="Grigoriev I.V."/>
            <person name="Debuchy R."/>
            <person name="Gladieux P."/>
            <person name="Hiltunen Thoren M."/>
            <person name="Johannesson H."/>
        </authorList>
    </citation>
    <scope>NUCLEOTIDE SEQUENCE</scope>
    <source>
        <strain evidence="2">CBS 958.72</strain>
    </source>
</reference>
<feature type="region of interest" description="Disordered" evidence="1">
    <location>
        <begin position="216"/>
        <end position="241"/>
    </location>
</feature>
<protein>
    <submittedName>
        <fullName evidence="2">Uncharacterized protein</fullName>
    </submittedName>
</protein>
<gene>
    <name evidence="2" type="ORF">B0T24DRAFT_294459</name>
</gene>
<sequence length="280" mass="30924">MIRRVADVGQDAQKVSMSRPPSRSPTPSRQVFAKEASQPGTRCLGAKETNVHLTKHLRDVQQTVAKRKKKKNVNAEPAKYVGCNNNNNNNKNSGNRDGDLVRSWKTRNSSESALGGCRHPRSMAIREGAGYSDKRRLRAAKKGNSSVNPHPPSPFCSSPLSPLPFPLKSRVSDLVSCRTRRLGCMVVEQAGWSSIEAARTRQMQEKHASSLHAAAGGFIGSGTTANARPRRRRQRLVPRQTGRQWHIDAGRGRHCMDGNKYIPTSNTMANDKMSCEVMCK</sequence>
<name>A0AAE0N9I7_9PEZI</name>
<dbReference type="AlphaFoldDB" id="A0AAE0N9I7"/>